<organism evidence="2 3">
    <name type="scientific">Elysia marginata</name>
    <dbReference type="NCBI Taxonomy" id="1093978"/>
    <lineage>
        <taxon>Eukaryota</taxon>
        <taxon>Metazoa</taxon>
        <taxon>Spiralia</taxon>
        <taxon>Lophotrochozoa</taxon>
        <taxon>Mollusca</taxon>
        <taxon>Gastropoda</taxon>
        <taxon>Heterobranchia</taxon>
        <taxon>Euthyneura</taxon>
        <taxon>Panpulmonata</taxon>
        <taxon>Sacoglossa</taxon>
        <taxon>Placobranchoidea</taxon>
        <taxon>Plakobranchidae</taxon>
        <taxon>Elysia</taxon>
    </lineage>
</organism>
<protein>
    <submittedName>
        <fullName evidence="2">Uncharacterized protein</fullName>
    </submittedName>
</protein>
<proteinExistence type="predicted"/>
<feature type="region of interest" description="Disordered" evidence="1">
    <location>
        <begin position="80"/>
        <end position="100"/>
    </location>
</feature>
<sequence>MFSRYVVIISRTTAHTALSNPSLLSTNWSLDLDQVNVLQNYCTDSSLFSPTLAPANWSLDLVQVNVVQVCGHHLQNYSTHSSLYSPARSSQLTTRSSPGE</sequence>
<reference evidence="2 3" key="1">
    <citation type="journal article" date="2021" name="Elife">
        <title>Chloroplast acquisition without the gene transfer in kleptoplastic sea slugs, Plakobranchus ocellatus.</title>
        <authorList>
            <person name="Maeda T."/>
            <person name="Takahashi S."/>
            <person name="Yoshida T."/>
            <person name="Shimamura S."/>
            <person name="Takaki Y."/>
            <person name="Nagai Y."/>
            <person name="Toyoda A."/>
            <person name="Suzuki Y."/>
            <person name="Arimoto A."/>
            <person name="Ishii H."/>
            <person name="Satoh N."/>
            <person name="Nishiyama T."/>
            <person name="Hasebe M."/>
            <person name="Maruyama T."/>
            <person name="Minagawa J."/>
            <person name="Obokata J."/>
            <person name="Shigenobu S."/>
        </authorList>
    </citation>
    <scope>NUCLEOTIDE SEQUENCE [LARGE SCALE GENOMIC DNA]</scope>
</reference>
<comment type="caution">
    <text evidence="2">The sequence shown here is derived from an EMBL/GenBank/DDBJ whole genome shotgun (WGS) entry which is preliminary data.</text>
</comment>
<keyword evidence="3" id="KW-1185">Reference proteome</keyword>
<dbReference type="AlphaFoldDB" id="A0AAV4GBD2"/>
<dbReference type="Proteomes" id="UP000762676">
    <property type="component" value="Unassembled WGS sequence"/>
</dbReference>
<evidence type="ECO:0000256" key="1">
    <source>
        <dbReference type="SAM" id="MobiDB-lite"/>
    </source>
</evidence>
<gene>
    <name evidence="2" type="ORF">ElyMa_005947300</name>
</gene>
<accession>A0AAV4GBD2</accession>
<evidence type="ECO:0000313" key="2">
    <source>
        <dbReference type="EMBL" id="GFR82308.1"/>
    </source>
</evidence>
<evidence type="ECO:0000313" key="3">
    <source>
        <dbReference type="Proteomes" id="UP000762676"/>
    </source>
</evidence>
<dbReference type="EMBL" id="BMAT01011937">
    <property type="protein sequence ID" value="GFR82308.1"/>
    <property type="molecule type" value="Genomic_DNA"/>
</dbReference>
<name>A0AAV4GBD2_9GAST</name>